<dbReference type="InterPro" id="IPR012675">
    <property type="entry name" value="Beta-grasp_dom_sf"/>
</dbReference>
<keyword evidence="1" id="KW-0408">Iron</keyword>
<dbReference type="eggNOG" id="ENOG502SGYY">
    <property type="taxonomic scope" value="Eukaryota"/>
</dbReference>
<dbReference type="GeneID" id="17252276"/>
<evidence type="ECO:0000256" key="1">
    <source>
        <dbReference type="ARBA" id="ARBA00022714"/>
    </source>
</evidence>
<protein>
    <recommendedName>
        <fullName evidence="4">2Fe-2S ferredoxin-type domain-containing protein</fullName>
    </recommendedName>
</protein>
<feature type="region of interest" description="Disordered" evidence="3">
    <location>
        <begin position="27"/>
        <end position="46"/>
    </location>
</feature>
<reference evidence="5" key="2">
    <citation type="submission" date="2024-10" db="UniProtKB">
        <authorList>
            <consortium name="EnsemblProtists"/>
        </authorList>
    </citation>
    <scope>IDENTIFICATION</scope>
</reference>
<organism evidence="5 6">
    <name type="scientific">Emiliania huxleyi (strain CCMP1516)</name>
    <dbReference type="NCBI Taxonomy" id="280463"/>
    <lineage>
        <taxon>Eukaryota</taxon>
        <taxon>Haptista</taxon>
        <taxon>Haptophyta</taxon>
        <taxon>Prymnesiophyceae</taxon>
        <taxon>Isochrysidales</taxon>
        <taxon>Noelaerhabdaceae</taxon>
        <taxon>Emiliania</taxon>
    </lineage>
</organism>
<dbReference type="Gene3D" id="3.10.20.30">
    <property type="match status" value="1"/>
</dbReference>
<keyword evidence="1" id="KW-0001">2Fe-2S</keyword>
<dbReference type="GO" id="GO:0051537">
    <property type="term" value="F:2 iron, 2 sulfur cluster binding"/>
    <property type="evidence" value="ECO:0007669"/>
    <property type="project" value="UniProtKB-KW"/>
</dbReference>
<keyword evidence="6" id="KW-1185">Reference proteome</keyword>
<dbReference type="KEGG" id="ehx:EMIHUDRAFT_219518"/>
<dbReference type="EnsemblProtists" id="EOD06171">
    <property type="protein sequence ID" value="EOD06171"/>
    <property type="gene ID" value="EMIHUDRAFT_219518"/>
</dbReference>
<dbReference type="AlphaFoldDB" id="A0A0D3I4I6"/>
<feature type="domain" description="2Fe-2S ferredoxin-type" evidence="4">
    <location>
        <begin position="29"/>
        <end position="100"/>
    </location>
</feature>
<dbReference type="InterPro" id="IPR001041">
    <property type="entry name" value="2Fe-2S_ferredoxin-type"/>
</dbReference>
<evidence type="ECO:0000313" key="5">
    <source>
        <dbReference type="EnsemblProtists" id="EOD06171"/>
    </source>
</evidence>
<evidence type="ECO:0000313" key="6">
    <source>
        <dbReference type="Proteomes" id="UP000013827"/>
    </source>
</evidence>
<feature type="compositionally biased region" description="Polar residues" evidence="3">
    <location>
        <begin position="32"/>
        <end position="46"/>
    </location>
</feature>
<name>A0A0D3I4I6_EMIH1</name>
<dbReference type="Proteomes" id="UP000013827">
    <property type="component" value="Unassembled WGS sequence"/>
</dbReference>
<proteinExistence type="predicted"/>
<accession>A0A0D3I4I6</accession>
<dbReference type="SUPFAM" id="SSF54292">
    <property type="entry name" value="2Fe-2S ferredoxin-like"/>
    <property type="match status" value="1"/>
</dbReference>
<evidence type="ECO:0000259" key="4">
    <source>
        <dbReference type="PROSITE" id="PS51085"/>
    </source>
</evidence>
<dbReference type="PaxDb" id="2903-EOD06171"/>
<dbReference type="RefSeq" id="XP_005758600.1">
    <property type="nucleotide sequence ID" value="XM_005758543.1"/>
</dbReference>
<keyword evidence="1" id="KW-0479">Metal-binding</keyword>
<dbReference type="InterPro" id="IPR036010">
    <property type="entry name" value="2Fe-2S_ferredoxin-like_sf"/>
</dbReference>
<dbReference type="PROSITE" id="PS51085">
    <property type="entry name" value="2FE2S_FER_2"/>
    <property type="match status" value="1"/>
</dbReference>
<evidence type="ECO:0000256" key="3">
    <source>
        <dbReference type="SAM" id="MobiDB-lite"/>
    </source>
</evidence>
<dbReference type="CDD" id="cd00207">
    <property type="entry name" value="fer2"/>
    <property type="match status" value="1"/>
</dbReference>
<keyword evidence="2" id="KW-0411">Iron-sulfur</keyword>
<dbReference type="Pfam" id="PF00111">
    <property type="entry name" value="Fer2"/>
    <property type="match status" value="1"/>
</dbReference>
<dbReference type="HOGENOM" id="CLU_2311485_0_0_1"/>
<sequence>MNWFANAFANDDTLGARDNAGLTKEKTKRTITWKSSSGKTKQSTVVPGQKLRDVARAAGIPIKYSCNEGTCKTCQVKMGGGMVKVCVGKVPDKDVTIVYK</sequence>
<evidence type="ECO:0000256" key="2">
    <source>
        <dbReference type="ARBA" id="ARBA00023014"/>
    </source>
</evidence>
<reference evidence="6" key="1">
    <citation type="journal article" date="2013" name="Nature">
        <title>Pan genome of the phytoplankton Emiliania underpins its global distribution.</title>
        <authorList>
            <person name="Read B.A."/>
            <person name="Kegel J."/>
            <person name="Klute M.J."/>
            <person name="Kuo A."/>
            <person name="Lefebvre S.C."/>
            <person name="Maumus F."/>
            <person name="Mayer C."/>
            <person name="Miller J."/>
            <person name="Monier A."/>
            <person name="Salamov A."/>
            <person name="Young J."/>
            <person name="Aguilar M."/>
            <person name="Claverie J.M."/>
            <person name="Frickenhaus S."/>
            <person name="Gonzalez K."/>
            <person name="Herman E.K."/>
            <person name="Lin Y.C."/>
            <person name="Napier J."/>
            <person name="Ogata H."/>
            <person name="Sarno A.F."/>
            <person name="Shmutz J."/>
            <person name="Schroeder D."/>
            <person name="de Vargas C."/>
            <person name="Verret F."/>
            <person name="von Dassow P."/>
            <person name="Valentin K."/>
            <person name="Van de Peer Y."/>
            <person name="Wheeler G."/>
            <person name="Dacks J.B."/>
            <person name="Delwiche C.F."/>
            <person name="Dyhrman S.T."/>
            <person name="Glockner G."/>
            <person name="John U."/>
            <person name="Richards T."/>
            <person name="Worden A.Z."/>
            <person name="Zhang X."/>
            <person name="Grigoriev I.V."/>
            <person name="Allen A.E."/>
            <person name="Bidle K."/>
            <person name="Borodovsky M."/>
            <person name="Bowler C."/>
            <person name="Brownlee C."/>
            <person name="Cock J.M."/>
            <person name="Elias M."/>
            <person name="Gladyshev V.N."/>
            <person name="Groth M."/>
            <person name="Guda C."/>
            <person name="Hadaegh A."/>
            <person name="Iglesias-Rodriguez M.D."/>
            <person name="Jenkins J."/>
            <person name="Jones B.M."/>
            <person name="Lawson T."/>
            <person name="Leese F."/>
            <person name="Lindquist E."/>
            <person name="Lobanov A."/>
            <person name="Lomsadze A."/>
            <person name="Malik S.B."/>
            <person name="Marsh M.E."/>
            <person name="Mackinder L."/>
            <person name="Mock T."/>
            <person name="Mueller-Roeber B."/>
            <person name="Pagarete A."/>
            <person name="Parker M."/>
            <person name="Probert I."/>
            <person name="Quesneville H."/>
            <person name="Raines C."/>
            <person name="Rensing S.A."/>
            <person name="Riano-Pachon D.M."/>
            <person name="Richier S."/>
            <person name="Rokitta S."/>
            <person name="Shiraiwa Y."/>
            <person name="Soanes D.M."/>
            <person name="van der Giezen M."/>
            <person name="Wahlund T.M."/>
            <person name="Williams B."/>
            <person name="Wilson W."/>
            <person name="Wolfe G."/>
            <person name="Wurch L.L."/>
        </authorList>
    </citation>
    <scope>NUCLEOTIDE SEQUENCE</scope>
</reference>